<dbReference type="InParanoid" id="A0A1X7TQU4"/>
<feature type="region of interest" description="Disordered" evidence="1">
    <location>
        <begin position="34"/>
        <end position="53"/>
    </location>
</feature>
<evidence type="ECO:0000313" key="2">
    <source>
        <dbReference type="EnsemblMetazoa" id="Aqu2.1.17422_001"/>
    </source>
</evidence>
<protein>
    <submittedName>
        <fullName evidence="2">Uncharacterized protein</fullName>
    </submittedName>
</protein>
<organism evidence="2">
    <name type="scientific">Amphimedon queenslandica</name>
    <name type="common">Sponge</name>
    <dbReference type="NCBI Taxonomy" id="400682"/>
    <lineage>
        <taxon>Eukaryota</taxon>
        <taxon>Metazoa</taxon>
        <taxon>Porifera</taxon>
        <taxon>Demospongiae</taxon>
        <taxon>Heteroscleromorpha</taxon>
        <taxon>Haplosclerida</taxon>
        <taxon>Niphatidae</taxon>
        <taxon>Amphimedon</taxon>
    </lineage>
</organism>
<feature type="compositionally biased region" description="Polar residues" evidence="1">
    <location>
        <begin position="34"/>
        <end position="49"/>
    </location>
</feature>
<evidence type="ECO:0000256" key="1">
    <source>
        <dbReference type="SAM" id="MobiDB-lite"/>
    </source>
</evidence>
<accession>A0A1X7TQU4</accession>
<proteinExistence type="predicted"/>
<dbReference type="EnsemblMetazoa" id="Aqu2.1.17422_001">
    <property type="protein sequence ID" value="Aqu2.1.17422_001"/>
    <property type="gene ID" value="Aqu2.1.17422"/>
</dbReference>
<name>A0A1X7TQU4_AMPQE</name>
<reference evidence="2" key="1">
    <citation type="submission" date="2017-05" db="UniProtKB">
        <authorList>
            <consortium name="EnsemblMetazoa"/>
        </authorList>
    </citation>
    <scope>IDENTIFICATION</scope>
</reference>
<dbReference type="AlphaFoldDB" id="A0A1X7TQU4"/>
<dbReference type="OrthoDB" id="416437at2759"/>
<sequence>MANSVYYQKIAVSLDQDTLAMLPEDGELFDFRTVQPTESEGVTTSNDTTTPEEVEEYSSSFVLNAAPPVTERETIEQAVQSLGQPQSSHLKWPSIGGTPVHEFQTQTYFSMAFLLCFLLVR</sequence>